<proteinExistence type="predicted"/>
<reference evidence="2 3" key="1">
    <citation type="submission" date="2020-05" db="EMBL/GenBank/DDBJ databases">
        <authorList>
            <person name="Campoy J."/>
            <person name="Schneeberger K."/>
            <person name="Spophaly S."/>
        </authorList>
    </citation>
    <scope>NUCLEOTIDE SEQUENCE [LARGE SCALE GENOMIC DNA]</scope>
    <source>
        <strain evidence="2">PruArmRojPasFocal</strain>
    </source>
</reference>
<organism evidence="2 3">
    <name type="scientific">Prunus armeniaca</name>
    <name type="common">Apricot</name>
    <name type="synonym">Armeniaca vulgaris</name>
    <dbReference type="NCBI Taxonomy" id="36596"/>
    <lineage>
        <taxon>Eukaryota</taxon>
        <taxon>Viridiplantae</taxon>
        <taxon>Streptophyta</taxon>
        <taxon>Embryophyta</taxon>
        <taxon>Tracheophyta</taxon>
        <taxon>Spermatophyta</taxon>
        <taxon>Magnoliopsida</taxon>
        <taxon>eudicotyledons</taxon>
        <taxon>Gunneridae</taxon>
        <taxon>Pentapetalae</taxon>
        <taxon>rosids</taxon>
        <taxon>fabids</taxon>
        <taxon>Rosales</taxon>
        <taxon>Rosaceae</taxon>
        <taxon>Amygdaloideae</taxon>
        <taxon>Amygdaleae</taxon>
        <taxon>Prunus</taxon>
    </lineage>
</organism>
<evidence type="ECO:0000256" key="1">
    <source>
        <dbReference type="SAM" id="SignalP"/>
    </source>
</evidence>
<feature type="signal peptide" evidence="1">
    <location>
        <begin position="1"/>
        <end position="25"/>
    </location>
</feature>
<accession>A0A6J5U9X6</accession>
<gene>
    <name evidence="2" type="ORF">CURHAP_LOCUS20108</name>
</gene>
<protein>
    <submittedName>
        <fullName evidence="2">Uncharacterized protein</fullName>
    </submittedName>
</protein>
<keyword evidence="1" id="KW-0732">Signal</keyword>
<name>A0A6J5U9X6_PRUAR</name>
<dbReference type="Proteomes" id="UP000507222">
    <property type="component" value="Unassembled WGS sequence"/>
</dbReference>
<sequence length="65" mass="6850">MDAFAVGATTIALLVLSVLYQQVHGGLVGSDINGCDVSHGNWVLMIHILFMPRLAVPSSKTSLIA</sequence>
<evidence type="ECO:0000313" key="2">
    <source>
        <dbReference type="EMBL" id="CAB4273069.1"/>
    </source>
</evidence>
<feature type="chain" id="PRO_5026832371" evidence="1">
    <location>
        <begin position="26"/>
        <end position="65"/>
    </location>
</feature>
<dbReference type="EMBL" id="CAEKDK010000003">
    <property type="protein sequence ID" value="CAB4273069.1"/>
    <property type="molecule type" value="Genomic_DNA"/>
</dbReference>
<dbReference type="AlphaFoldDB" id="A0A6J5U9X6"/>
<evidence type="ECO:0000313" key="3">
    <source>
        <dbReference type="Proteomes" id="UP000507222"/>
    </source>
</evidence>